<dbReference type="Gene3D" id="6.10.340.10">
    <property type="match status" value="1"/>
</dbReference>
<evidence type="ECO:0000256" key="9">
    <source>
        <dbReference type="ARBA" id="ARBA00023012"/>
    </source>
</evidence>
<dbReference type="Pfam" id="PF00512">
    <property type="entry name" value="HisKA"/>
    <property type="match status" value="1"/>
</dbReference>
<dbReference type="PROSITE" id="PS50109">
    <property type="entry name" value="HIS_KIN"/>
    <property type="match status" value="1"/>
</dbReference>
<evidence type="ECO:0000256" key="1">
    <source>
        <dbReference type="ARBA" id="ARBA00000085"/>
    </source>
</evidence>
<dbReference type="Pfam" id="PF02518">
    <property type="entry name" value="HATPase_c"/>
    <property type="match status" value="1"/>
</dbReference>
<evidence type="ECO:0000256" key="10">
    <source>
        <dbReference type="ARBA" id="ARBA00023136"/>
    </source>
</evidence>
<evidence type="ECO:0000256" key="7">
    <source>
        <dbReference type="ARBA" id="ARBA00022777"/>
    </source>
</evidence>
<proteinExistence type="predicted"/>
<dbReference type="InterPro" id="IPR003660">
    <property type="entry name" value="HAMP_dom"/>
</dbReference>
<comment type="subcellular location">
    <subcellularLocation>
        <location evidence="2">Membrane</location>
    </subcellularLocation>
</comment>
<dbReference type="CDD" id="cd00082">
    <property type="entry name" value="HisKA"/>
    <property type="match status" value="1"/>
</dbReference>
<sequence>MVATTLTLLIIMYIPVRIYFLQIFADIEVQRGEINVQRALNAMPNDLLDRLNRSTTDWSAWDDSYLFIQGLHPDFVESNLVSDRTFINLGLNFILFFDASGKIVFERALAPITNEEMPIPDGFRDHIRPDSLLLHHSTTQSSQRGIILIPEPVLVVSRPIVTNEEKGPIRGTLIFGRFLSSAVMHQISEKVRLPVDIYAFDDPEAPLDIQQVRSRLTTTAILVQPLGDETTAGYTLLRDVYDHPALVMRITTPRNIYLQGSKTVLYIGIALVIAGVIFGHVTMILLDRIVLLRIARLGRDISHIYESGNSSDRVSVRGNDEISDLVAITNTMLETIEHRNIELAKAMVVAQDARLAAEEANRTKSQFLANMSHELRTPLNAIIGYSEMLQEEVEDLGYEDITPDLNKIQTAGQYLLSLINDILDISKIEAGKMELYLETFDLSDLIDSVVTTIQPLVDKNDNRLMVHYDQRVTTMYSDQTKVRQILFNLLSNACKFTQKGTVTLTVQYETAQIEPPRTPDPERGLSSPTMVHHDGMSIPTSDRPLWVIFQVSDTGIGMSPEQLQRLFKAFSQADASTTRKYGGTGLGLVISQRFCYMMGGNIQVESASGQGTTFTVYLPVYVQEDTPEPEGVRIKGQGDTLQSIQDHCLAIPVLSGSHG</sequence>
<feature type="transmembrane region" description="Helical" evidence="12">
    <location>
        <begin position="6"/>
        <end position="25"/>
    </location>
</feature>
<evidence type="ECO:0000256" key="8">
    <source>
        <dbReference type="ARBA" id="ARBA00022840"/>
    </source>
</evidence>
<dbReference type="HOGENOM" id="CLU_009587_1_0_6"/>
<accession>A0A090AQL7</accession>
<dbReference type="PROSITE" id="PS50885">
    <property type="entry name" value="HAMP"/>
    <property type="match status" value="1"/>
</dbReference>
<evidence type="ECO:0000256" key="12">
    <source>
        <dbReference type="SAM" id="Phobius"/>
    </source>
</evidence>
<keyword evidence="10 12" id="KW-0472">Membrane</keyword>
<evidence type="ECO:0000256" key="5">
    <source>
        <dbReference type="ARBA" id="ARBA00022679"/>
    </source>
</evidence>
<dbReference type="SMART" id="SM00388">
    <property type="entry name" value="HisKA"/>
    <property type="match status" value="1"/>
</dbReference>
<name>A0A090AQL7_9GAMM</name>
<dbReference type="PANTHER" id="PTHR43047">
    <property type="entry name" value="TWO-COMPONENT HISTIDINE PROTEIN KINASE"/>
    <property type="match status" value="1"/>
</dbReference>
<evidence type="ECO:0000259" key="13">
    <source>
        <dbReference type="PROSITE" id="PS50109"/>
    </source>
</evidence>
<dbReference type="FunFam" id="3.30.565.10:FF:000010">
    <property type="entry name" value="Sensor histidine kinase RcsC"/>
    <property type="match status" value="1"/>
</dbReference>
<reference evidence="15 16" key="1">
    <citation type="journal article" date="2014" name="ISME J.">
        <title>Ecophysiology of Thioploca ingrica as revealed by the complete genome sequence supplemented with proteomic evidence.</title>
        <authorList>
            <person name="Kojima H."/>
            <person name="Ogura Y."/>
            <person name="Yamamoto N."/>
            <person name="Togashi T."/>
            <person name="Mori H."/>
            <person name="Watanabe T."/>
            <person name="Nemoto F."/>
            <person name="Kurokawa K."/>
            <person name="Hayashi T."/>
            <person name="Fukui M."/>
        </authorList>
    </citation>
    <scope>NUCLEOTIDE SEQUENCE [LARGE SCALE GENOMIC DNA]</scope>
</reference>
<evidence type="ECO:0000256" key="6">
    <source>
        <dbReference type="ARBA" id="ARBA00022741"/>
    </source>
</evidence>
<evidence type="ECO:0000259" key="14">
    <source>
        <dbReference type="PROSITE" id="PS50885"/>
    </source>
</evidence>
<evidence type="ECO:0000256" key="4">
    <source>
        <dbReference type="ARBA" id="ARBA00022553"/>
    </source>
</evidence>
<dbReference type="GO" id="GO:0009927">
    <property type="term" value="F:histidine phosphotransfer kinase activity"/>
    <property type="evidence" value="ECO:0007669"/>
    <property type="project" value="TreeGrafter"/>
</dbReference>
<keyword evidence="7" id="KW-0418">Kinase</keyword>
<dbReference type="CDD" id="cd16922">
    <property type="entry name" value="HATPase_EvgS-ArcB-TorS-like"/>
    <property type="match status" value="1"/>
</dbReference>
<keyword evidence="9" id="KW-0902">Two-component regulatory system</keyword>
<dbReference type="EMBL" id="AP014633">
    <property type="protein sequence ID" value="BAP57945.1"/>
    <property type="molecule type" value="Genomic_DNA"/>
</dbReference>
<dbReference type="AlphaFoldDB" id="A0A090AQL7"/>
<dbReference type="KEGG" id="tig:THII_3648"/>
<dbReference type="Gene3D" id="3.30.565.10">
    <property type="entry name" value="Histidine kinase-like ATPase, C-terminal domain"/>
    <property type="match status" value="1"/>
</dbReference>
<dbReference type="SUPFAM" id="SSF47384">
    <property type="entry name" value="Homodimeric domain of signal transducing histidine kinase"/>
    <property type="match status" value="1"/>
</dbReference>
<dbReference type="PANTHER" id="PTHR43047:SF72">
    <property type="entry name" value="OSMOSENSING HISTIDINE PROTEIN KINASE SLN1"/>
    <property type="match status" value="1"/>
</dbReference>
<dbReference type="InterPro" id="IPR004358">
    <property type="entry name" value="Sig_transdc_His_kin-like_C"/>
</dbReference>
<dbReference type="GO" id="GO:0005524">
    <property type="term" value="F:ATP binding"/>
    <property type="evidence" value="ECO:0007669"/>
    <property type="project" value="UniProtKB-KW"/>
</dbReference>
<keyword evidence="16" id="KW-1185">Reference proteome</keyword>
<feature type="transmembrane region" description="Helical" evidence="12">
    <location>
        <begin position="264"/>
        <end position="286"/>
    </location>
</feature>
<dbReference type="GO" id="GO:0000155">
    <property type="term" value="F:phosphorelay sensor kinase activity"/>
    <property type="evidence" value="ECO:0007669"/>
    <property type="project" value="InterPro"/>
</dbReference>
<dbReference type="InterPro" id="IPR005467">
    <property type="entry name" value="His_kinase_dom"/>
</dbReference>
<dbReference type="InterPro" id="IPR003661">
    <property type="entry name" value="HisK_dim/P_dom"/>
</dbReference>
<dbReference type="InterPro" id="IPR007892">
    <property type="entry name" value="CHASE4"/>
</dbReference>
<dbReference type="Gene3D" id="1.10.287.130">
    <property type="match status" value="1"/>
</dbReference>
<comment type="catalytic activity">
    <reaction evidence="1">
        <text>ATP + protein L-histidine = ADP + protein N-phospho-L-histidine.</text>
        <dbReference type="EC" id="2.7.13.3"/>
    </reaction>
</comment>
<protein>
    <recommendedName>
        <fullName evidence="3">histidine kinase</fullName>
        <ecNumber evidence="3">2.7.13.3</ecNumber>
    </recommendedName>
</protein>
<keyword evidence="12" id="KW-1133">Transmembrane helix</keyword>
<dbReference type="SMART" id="SM00387">
    <property type="entry name" value="HATPase_c"/>
    <property type="match status" value="1"/>
</dbReference>
<feature type="domain" description="Histidine kinase" evidence="13">
    <location>
        <begin position="370"/>
        <end position="622"/>
    </location>
</feature>
<feature type="domain" description="HAMP" evidence="14">
    <location>
        <begin position="288"/>
        <end position="341"/>
    </location>
</feature>
<organism evidence="15 16">
    <name type="scientific">Thioploca ingrica</name>
    <dbReference type="NCBI Taxonomy" id="40754"/>
    <lineage>
        <taxon>Bacteria</taxon>
        <taxon>Pseudomonadati</taxon>
        <taxon>Pseudomonadota</taxon>
        <taxon>Gammaproteobacteria</taxon>
        <taxon>Thiotrichales</taxon>
        <taxon>Thiotrichaceae</taxon>
        <taxon>Thioploca</taxon>
    </lineage>
</organism>
<keyword evidence="12" id="KW-0812">Transmembrane</keyword>
<evidence type="ECO:0000256" key="11">
    <source>
        <dbReference type="ARBA" id="ARBA00023306"/>
    </source>
</evidence>
<keyword evidence="11" id="KW-0131">Cell cycle</keyword>
<dbReference type="Proteomes" id="UP000031623">
    <property type="component" value="Chromosome"/>
</dbReference>
<dbReference type="InterPro" id="IPR036890">
    <property type="entry name" value="HATPase_C_sf"/>
</dbReference>
<evidence type="ECO:0000313" key="15">
    <source>
        <dbReference type="EMBL" id="BAP57945.1"/>
    </source>
</evidence>
<evidence type="ECO:0000256" key="3">
    <source>
        <dbReference type="ARBA" id="ARBA00012438"/>
    </source>
</evidence>
<dbReference type="FunFam" id="1.10.287.130:FF:000038">
    <property type="entry name" value="Sensory transduction histidine kinase"/>
    <property type="match status" value="1"/>
</dbReference>
<dbReference type="GO" id="GO:0005886">
    <property type="term" value="C:plasma membrane"/>
    <property type="evidence" value="ECO:0007669"/>
    <property type="project" value="TreeGrafter"/>
</dbReference>
<evidence type="ECO:0000256" key="2">
    <source>
        <dbReference type="ARBA" id="ARBA00004370"/>
    </source>
</evidence>
<gene>
    <name evidence="15" type="ORF">THII_3648</name>
</gene>
<dbReference type="STRING" id="40754.THII_3648"/>
<dbReference type="EC" id="2.7.13.3" evidence="3"/>
<keyword evidence="6" id="KW-0547">Nucleotide-binding</keyword>
<evidence type="ECO:0000313" key="16">
    <source>
        <dbReference type="Proteomes" id="UP000031623"/>
    </source>
</evidence>
<keyword evidence="4" id="KW-0597">Phosphoprotein</keyword>
<keyword evidence="5" id="KW-0808">Transferase</keyword>
<dbReference type="Pfam" id="PF05228">
    <property type="entry name" value="CHASE4"/>
    <property type="match status" value="1"/>
</dbReference>
<dbReference type="InterPro" id="IPR036097">
    <property type="entry name" value="HisK_dim/P_sf"/>
</dbReference>
<dbReference type="InterPro" id="IPR003594">
    <property type="entry name" value="HATPase_dom"/>
</dbReference>
<keyword evidence="8" id="KW-0067">ATP-binding</keyword>
<dbReference type="SUPFAM" id="SSF55874">
    <property type="entry name" value="ATPase domain of HSP90 chaperone/DNA topoisomerase II/histidine kinase"/>
    <property type="match status" value="1"/>
</dbReference>
<dbReference type="PRINTS" id="PR00344">
    <property type="entry name" value="BCTRLSENSOR"/>
</dbReference>